<accession>A0A6P6J767</accession>
<dbReference type="RefSeq" id="XP_026056225.1">
    <property type="nucleotide sequence ID" value="XM_026200440.1"/>
</dbReference>
<feature type="region of interest" description="Disordered" evidence="6">
    <location>
        <begin position="217"/>
        <end position="255"/>
    </location>
</feature>
<dbReference type="PANTHER" id="PTHR46348">
    <property type="entry name" value="DELETED IN LUNG AND ESOPHAGEAL CANCER PROTEIN 1"/>
    <property type="match status" value="1"/>
</dbReference>
<name>A0A6P6J767_CARAU</name>
<protein>
    <submittedName>
        <fullName evidence="10">Deleted in lung and esophageal cancer protein 1-like isoform X1</fullName>
    </submittedName>
</protein>
<dbReference type="GO" id="GO:0005929">
    <property type="term" value="C:cilium"/>
    <property type="evidence" value="ECO:0007669"/>
    <property type="project" value="UniProtKB-SubCell"/>
</dbReference>
<reference evidence="10" key="1">
    <citation type="submission" date="2025-08" db="UniProtKB">
        <authorList>
            <consortium name="RefSeq"/>
        </authorList>
    </citation>
    <scope>IDENTIFICATION</scope>
    <source>
        <strain evidence="10">Wakin</strain>
        <tissue evidence="10">Muscle</tissue>
    </source>
</reference>
<evidence type="ECO:0000313" key="10">
    <source>
        <dbReference type="RefSeq" id="XP_026056225.1"/>
    </source>
</evidence>
<evidence type="ECO:0000256" key="5">
    <source>
        <dbReference type="ARBA" id="ARBA00023273"/>
    </source>
</evidence>
<proteinExistence type="predicted"/>
<dbReference type="GO" id="GO:0015631">
    <property type="term" value="F:tubulin binding"/>
    <property type="evidence" value="ECO:0007669"/>
    <property type="project" value="TreeGrafter"/>
</dbReference>
<keyword evidence="9" id="KW-1185">Reference proteome</keyword>
<sequence>MSIYVTFPYKTSFATRRTCNKLRLNYVFKTMADETEPKALNSSEPSMNRHKPASNTTQDISHLLASIFNDLYTTDVIGRDTVSNLSKSRRGDNNYHETFVEQLQQVHSEYNRRIQNADVLETHIIQARAQAAAKEEHDHSRIMEEVGEAYYQLGLPPVKSSFKWCVDSELLRSNNLICPLDYTTLHTPVVKTPKGTYTPGFVQPTVSYNMHICTEPQDDGYTPLPPPAHTAQSLLEQSEETLTLPSSPESSSIKGTELGMVHKASWMEKPISQRQAEDRASLQKHKDRHKFLRNPRFLLPNAQRGGKSLTMPGKRPENVGKGRKNTGRESPDPAPIFTANPPVIFFTDYRIGQVYETAVELRNMTATSRHIRMMPPTSPHFSVGLGRFPGEGGMVAPGMSCQYMVRFAPDSLADYEDVLVVETQLPYPLIIPIEARRPPPILSLPAVMDCGYCLVGGVKFMEVLCRNEGLSAGTFCVMPKKQWPASSLRSAVKSTFAEQPPFAISPSIFGLLPGQATIIEVVFFPTTAEISTQDFTIVCDNCQVKDITLQGTGQLITVELVSISGGEDQPELGELCDITADHYVRFNPTNPWSTLQKTVVVKNNAHLELPYRWQIMKPNLQCLLPGETPDPSSIQHHLDTDSVFSITPVMGNLSPAEEHEFLLTYCPTDLKDYHSVCRLVIMDVPDPPRIGDDGTCLNTALHVNDVTVLEVEVKGSAEPYKILLEPYAVLIPGETYIHNTICKRFKMWNHSRSVIHFEWERIIDSHVIEVEPSSGEIEMNECFDMELALTGKNPGHFTSTLQCHIQHHPKTIGLAIEVTFKGPHCSVNLPSLDFGLLQMGSEGISSIDITNNSPLDAHWSLEELSNTKLPIQGLVYMNPNKGVLPPLASCGVDVVFRALYCQRFESVLQLTVLNGTGCHVSVQAVVQSPQVCLLSCELVLTDLYVGVPQTSSVTLFNQTLLPAHFTWNKLQGPQAHLCSATFSPSAGTLEPNAKTEVSVSFTAHTVEELTKVAAVCEVKGMESPLLLGFFSKAKPLRVSYSLHSDCTYSSDADHQPITLDFTEHEPVVIGKSIKRQLLITNHTAITAPFTVEAEYFTGYCPSQLDENTERSSAPLHSIHAKKLQQKAYDEFVNCLLSHGRGAAFFIEPNSGMLGSFETQTINITAFTNMWGDYQDNLICKVGDLDTTPIPIKMSVRGCPVYFQMIGPQPDNQNQGPVIRFGSHVSGGDTVSRSLRLINTSPYDIRMDWVTYNLEVGDSKLIDLLVACAEPFPLKDADGNEVLGGLDSSVMFPPTWDDSHTPSREGTSSTFMTKSDDFGENEEECDGEKDRSPSRSLAPVKKLFSVFLKPHEGNISDYPYCITPQQIVVPAGGSSTIHVSFTPLILSCSTNQRCMGYALGFMNLDSKLASLTPGKVERAQGYELEPLRLDMQATVKPAILSVQMADDTDVLEFTAAASDTLDAASRTQKESRITRTFQLKNNTDMALSFRLSTHPPFSVLLPRQSLNLISSSPSHRHTAGLSVPGDEQASLLLQPKQILQVKVAFHNSASLLTCLNEPCEESDDLPSATLRCNDAGERTLQFQQSLTIQYSNNSVQTVSLYANLALPTLHLSSSTVDFGTCFVGQTTVKEVYLYNRGGSCSFWTTLTDSEAGNDVFRVSPDSGVLKSLGDPPSCKQLLQISFTASDQKEFQSIITVHGVLGETPLVLKVNGSGSFDESFVSPKSDT</sequence>
<dbReference type="Gene3D" id="2.60.40.10">
    <property type="entry name" value="Immunoglobulins"/>
    <property type="match status" value="8"/>
</dbReference>
<dbReference type="Pfam" id="PF23316">
    <property type="entry name" value="Ig_DLEC1_6th"/>
    <property type="match status" value="1"/>
</dbReference>
<dbReference type="InterPro" id="IPR053879">
    <property type="entry name" value="HYDIN_VesB_CFA65-like_Ig"/>
</dbReference>
<evidence type="ECO:0000256" key="3">
    <source>
        <dbReference type="ARBA" id="ARBA00022490"/>
    </source>
</evidence>
<feature type="compositionally biased region" description="Polar residues" evidence="6">
    <location>
        <begin position="1303"/>
        <end position="1312"/>
    </location>
</feature>
<evidence type="ECO:0000256" key="2">
    <source>
        <dbReference type="ARBA" id="ARBA00004496"/>
    </source>
</evidence>
<dbReference type="InterPro" id="IPR059041">
    <property type="entry name" value="Ig_DLEC1_1"/>
</dbReference>
<feature type="compositionally biased region" description="Low complexity" evidence="6">
    <location>
        <begin position="232"/>
        <end position="252"/>
    </location>
</feature>
<comment type="subcellular location">
    <subcellularLocation>
        <location evidence="1">Cell projection</location>
        <location evidence="1">Cilium</location>
    </subcellularLocation>
    <subcellularLocation>
        <location evidence="2">Cytoplasm</location>
    </subcellularLocation>
</comment>
<dbReference type="Pfam" id="PF22544">
    <property type="entry name" value="HYDIN_VesB_CFA65-like_Ig"/>
    <property type="match status" value="2"/>
</dbReference>
<feature type="region of interest" description="Disordered" evidence="6">
    <location>
        <begin position="300"/>
        <end position="335"/>
    </location>
</feature>
<feature type="compositionally biased region" description="Basic and acidic residues" evidence="6">
    <location>
        <begin position="314"/>
        <end position="331"/>
    </location>
</feature>
<feature type="domain" description="Deleted in lung and esophageal cancer protein 1 Ig-like" evidence="8">
    <location>
        <begin position="337"/>
        <end position="422"/>
    </location>
</feature>
<dbReference type="InterPro" id="IPR033304">
    <property type="entry name" value="DLEC1"/>
</dbReference>
<evidence type="ECO:0000256" key="1">
    <source>
        <dbReference type="ARBA" id="ARBA00004138"/>
    </source>
</evidence>
<keyword evidence="5" id="KW-0966">Cell projection</keyword>
<feature type="region of interest" description="Disordered" evidence="6">
    <location>
        <begin position="1292"/>
        <end position="1334"/>
    </location>
</feature>
<keyword evidence="4" id="KW-0969">Cilium</keyword>
<keyword evidence="3" id="KW-0963">Cytoplasm</keyword>
<dbReference type="GeneID" id="113041874"/>
<evidence type="ECO:0000256" key="4">
    <source>
        <dbReference type="ARBA" id="ARBA00023069"/>
    </source>
</evidence>
<evidence type="ECO:0000259" key="7">
    <source>
        <dbReference type="Pfam" id="PF22544"/>
    </source>
</evidence>
<dbReference type="OrthoDB" id="2115465at2759"/>
<dbReference type="InterPro" id="IPR013783">
    <property type="entry name" value="Ig-like_fold"/>
</dbReference>
<feature type="compositionally biased region" description="Acidic residues" evidence="6">
    <location>
        <begin position="1317"/>
        <end position="1326"/>
    </location>
</feature>
<dbReference type="GO" id="GO:0008285">
    <property type="term" value="P:negative regulation of cell population proliferation"/>
    <property type="evidence" value="ECO:0007669"/>
    <property type="project" value="InterPro"/>
</dbReference>
<dbReference type="GO" id="GO:0005737">
    <property type="term" value="C:cytoplasm"/>
    <property type="evidence" value="ECO:0007669"/>
    <property type="project" value="UniProtKB-SubCell"/>
</dbReference>
<feature type="domain" description="HYDIN/VesB/CFA65-like Ig-like" evidence="7">
    <location>
        <begin position="440"/>
        <end position="550"/>
    </location>
</feature>
<dbReference type="Proteomes" id="UP000515129">
    <property type="component" value="Chromosome 24"/>
</dbReference>
<evidence type="ECO:0000313" key="9">
    <source>
        <dbReference type="Proteomes" id="UP000515129"/>
    </source>
</evidence>
<evidence type="ECO:0000259" key="8">
    <source>
        <dbReference type="Pfam" id="PF23277"/>
    </source>
</evidence>
<dbReference type="Pfam" id="PF23277">
    <property type="entry name" value="Ig_Dlec1_1"/>
    <property type="match status" value="1"/>
</dbReference>
<organism evidence="9 10">
    <name type="scientific">Carassius auratus</name>
    <name type="common">Goldfish</name>
    <dbReference type="NCBI Taxonomy" id="7957"/>
    <lineage>
        <taxon>Eukaryota</taxon>
        <taxon>Metazoa</taxon>
        <taxon>Chordata</taxon>
        <taxon>Craniata</taxon>
        <taxon>Vertebrata</taxon>
        <taxon>Euteleostomi</taxon>
        <taxon>Actinopterygii</taxon>
        <taxon>Neopterygii</taxon>
        <taxon>Teleostei</taxon>
        <taxon>Ostariophysi</taxon>
        <taxon>Cypriniformes</taxon>
        <taxon>Cyprinidae</taxon>
        <taxon>Cyprininae</taxon>
        <taxon>Carassius</taxon>
    </lineage>
</organism>
<feature type="domain" description="HYDIN/VesB/CFA65-like Ig-like" evidence="7">
    <location>
        <begin position="1606"/>
        <end position="1696"/>
    </location>
</feature>
<gene>
    <name evidence="10" type="primary">LOC113041874</name>
</gene>
<dbReference type="PANTHER" id="PTHR46348:SF1">
    <property type="entry name" value="DELETED IN LUNG AND ESOPHAGEAL CANCER PROTEIN 1"/>
    <property type="match status" value="1"/>
</dbReference>
<dbReference type="KEGG" id="caua:113041874"/>
<evidence type="ECO:0000256" key="6">
    <source>
        <dbReference type="SAM" id="MobiDB-lite"/>
    </source>
</evidence>